<accession>A0AA41ZD83</accession>
<keyword evidence="1" id="KW-0472">Membrane</keyword>
<organism evidence="2 3">
    <name type="scientific">Sphingomonas lycopersici</name>
    <dbReference type="NCBI Taxonomy" id="2951807"/>
    <lineage>
        <taxon>Bacteria</taxon>
        <taxon>Pseudomonadati</taxon>
        <taxon>Pseudomonadota</taxon>
        <taxon>Alphaproteobacteria</taxon>
        <taxon>Sphingomonadales</taxon>
        <taxon>Sphingomonadaceae</taxon>
        <taxon>Sphingomonas</taxon>
    </lineage>
</organism>
<keyword evidence="3" id="KW-1185">Reference proteome</keyword>
<keyword evidence="1" id="KW-1133">Transmembrane helix</keyword>
<feature type="transmembrane region" description="Helical" evidence="1">
    <location>
        <begin position="9"/>
        <end position="30"/>
    </location>
</feature>
<evidence type="ECO:0000313" key="3">
    <source>
        <dbReference type="Proteomes" id="UP001165565"/>
    </source>
</evidence>
<evidence type="ECO:0000313" key="2">
    <source>
        <dbReference type="EMBL" id="MCW6537001.1"/>
    </source>
</evidence>
<feature type="transmembrane region" description="Helical" evidence="1">
    <location>
        <begin position="36"/>
        <end position="56"/>
    </location>
</feature>
<evidence type="ECO:0000256" key="1">
    <source>
        <dbReference type="SAM" id="Phobius"/>
    </source>
</evidence>
<reference evidence="2" key="1">
    <citation type="submission" date="2022-06" db="EMBL/GenBank/DDBJ databases">
        <title>Sphingomonas sp. nov. isolated from rhizosphere soil of tomato.</title>
        <authorList>
            <person name="Dong H."/>
            <person name="Gao R."/>
        </authorList>
    </citation>
    <scope>NUCLEOTIDE SEQUENCE</scope>
    <source>
        <strain evidence="2">MMSM24</strain>
    </source>
</reference>
<proteinExistence type="predicted"/>
<dbReference type="AlphaFoldDB" id="A0AA41ZD83"/>
<name>A0AA41ZD83_9SPHN</name>
<dbReference type="Proteomes" id="UP001165565">
    <property type="component" value="Unassembled WGS sequence"/>
</dbReference>
<sequence length="69" mass="7741">MTRAVIIELLHLCVGLIATGLMFWAAAWSYPQGADTIWAVGYAALIAVAAMSLYEIRRAWKRGRQMRDD</sequence>
<dbReference type="EMBL" id="JANFAV010000018">
    <property type="protein sequence ID" value="MCW6537001.1"/>
    <property type="molecule type" value="Genomic_DNA"/>
</dbReference>
<gene>
    <name evidence="2" type="ORF">NEE01_19655</name>
</gene>
<dbReference type="RefSeq" id="WP_179512580.1">
    <property type="nucleotide sequence ID" value="NZ_JANFAU010000019.1"/>
</dbReference>
<keyword evidence="1" id="KW-0812">Transmembrane</keyword>
<comment type="caution">
    <text evidence="2">The sequence shown here is derived from an EMBL/GenBank/DDBJ whole genome shotgun (WGS) entry which is preliminary data.</text>
</comment>
<protein>
    <submittedName>
        <fullName evidence="2">Uncharacterized protein</fullName>
    </submittedName>
</protein>